<keyword evidence="2" id="KW-1185">Reference proteome</keyword>
<name>A0A9P6SLS0_9HELO</name>
<reference evidence="1" key="1">
    <citation type="submission" date="2019-07" db="EMBL/GenBank/DDBJ databases">
        <title>Hyphodiscus hymeniophilus genome sequencing and assembly.</title>
        <authorList>
            <person name="Kramer G."/>
            <person name="Nodwell J."/>
        </authorList>
    </citation>
    <scope>NUCLEOTIDE SEQUENCE</scope>
    <source>
        <strain evidence="1">ATCC 34498</strain>
    </source>
</reference>
<organism evidence="1 2">
    <name type="scientific">Hyphodiscus hymeniophilus</name>
    <dbReference type="NCBI Taxonomy" id="353542"/>
    <lineage>
        <taxon>Eukaryota</taxon>
        <taxon>Fungi</taxon>
        <taxon>Dikarya</taxon>
        <taxon>Ascomycota</taxon>
        <taxon>Pezizomycotina</taxon>
        <taxon>Leotiomycetes</taxon>
        <taxon>Helotiales</taxon>
        <taxon>Hyphodiscaceae</taxon>
        <taxon>Hyphodiscus</taxon>
    </lineage>
</organism>
<gene>
    <name evidence="1" type="ORF">D0Z07_8438</name>
</gene>
<proteinExistence type="predicted"/>
<accession>A0A9P6SLS0</accession>
<protein>
    <submittedName>
        <fullName evidence="1">Uncharacterized protein</fullName>
    </submittedName>
</protein>
<comment type="caution">
    <text evidence="1">The sequence shown here is derived from an EMBL/GenBank/DDBJ whole genome shotgun (WGS) entry which is preliminary data.</text>
</comment>
<dbReference type="AlphaFoldDB" id="A0A9P6SLS0"/>
<evidence type="ECO:0000313" key="2">
    <source>
        <dbReference type="Proteomes" id="UP000785200"/>
    </source>
</evidence>
<evidence type="ECO:0000313" key="1">
    <source>
        <dbReference type="EMBL" id="KAG0646148.1"/>
    </source>
</evidence>
<dbReference type="OrthoDB" id="3549294at2759"/>
<dbReference type="EMBL" id="VNKQ01000016">
    <property type="protein sequence ID" value="KAG0646148.1"/>
    <property type="molecule type" value="Genomic_DNA"/>
</dbReference>
<sequence>MATIDLGDIDDDAAQWWAAVLALVGGWNASIPSDKGVILYSPWYTKLISVQHFTLLRGTKPPFLPAQHRAPSFTTGPLPRVRRKARVNNETVSKIPAWSEKLNQSDRLFILSCNAVGTKALLNSIFFEPGVECNICGACLQGIFVFLDSDIVLDQHTLLRVLMKRDPRLGFLWLRAFIIGAHARAIQEARQAWWIIDLNVAAWTGTLLSFIQEPVSILPQGIEEISRADECRPMYLFHDQSYTVPSLFPFARFGSTAIANTNIDIRQHVRRKPNRCLEYGGLTCLCRRGQRTNTTVHSIPLRAKNGQSTDGDISVSYGNLKDDDCSEMVTRNTFTWLRDEDGFPAAERAIREHGWIVNLYSDDDSPITGDTHSTVVGNLHG</sequence>
<dbReference type="Proteomes" id="UP000785200">
    <property type="component" value="Unassembled WGS sequence"/>
</dbReference>